<keyword evidence="7 11" id="KW-0067">ATP-binding</keyword>
<dbReference type="PANTHER" id="PTHR43297">
    <property type="entry name" value="OLIGOPEPTIDE TRANSPORT ATP-BINDING PROTEIN APPD"/>
    <property type="match status" value="1"/>
</dbReference>
<proteinExistence type="inferred from homology"/>
<evidence type="ECO:0000256" key="9">
    <source>
        <dbReference type="ARBA" id="ARBA00023136"/>
    </source>
</evidence>
<keyword evidence="5" id="KW-0997">Cell inner membrane</keyword>
<dbReference type="Proteomes" id="UP000678276">
    <property type="component" value="Unassembled WGS sequence"/>
</dbReference>
<comment type="caution">
    <text evidence="11">The sequence shown here is derived from an EMBL/GenBank/DDBJ whole genome shotgun (WGS) entry which is preliminary data.</text>
</comment>
<dbReference type="Pfam" id="PF00005">
    <property type="entry name" value="ABC_tran"/>
    <property type="match status" value="1"/>
</dbReference>
<evidence type="ECO:0000259" key="10">
    <source>
        <dbReference type="PROSITE" id="PS50893"/>
    </source>
</evidence>
<feature type="domain" description="ABC transporter" evidence="10">
    <location>
        <begin position="14"/>
        <end position="265"/>
    </location>
</feature>
<evidence type="ECO:0000256" key="2">
    <source>
        <dbReference type="ARBA" id="ARBA00005417"/>
    </source>
</evidence>
<keyword evidence="6" id="KW-0547">Nucleotide-binding</keyword>
<dbReference type="PROSITE" id="PS00211">
    <property type="entry name" value="ABC_TRANSPORTER_1"/>
    <property type="match status" value="1"/>
</dbReference>
<dbReference type="InterPro" id="IPR003439">
    <property type="entry name" value="ABC_transporter-like_ATP-bd"/>
</dbReference>
<dbReference type="InterPro" id="IPR003593">
    <property type="entry name" value="AAA+_ATPase"/>
</dbReference>
<keyword evidence="4" id="KW-1003">Cell membrane</keyword>
<dbReference type="GO" id="GO:0005524">
    <property type="term" value="F:ATP binding"/>
    <property type="evidence" value="ECO:0007669"/>
    <property type="project" value="UniProtKB-KW"/>
</dbReference>
<organism evidence="11 12">
    <name type="scientific">Jiella mangrovi</name>
    <dbReference type="NCBI Taxonomy" id="2821407"/>
    <lineage>
        <taxon>Bacteria</taxon>
        <taxon>Pseudomonadati</taxon>
        <taxon>Pseudomonadota</taxon>
        <taxon>Alphaproteobacteria</taxon>
        <taxon>Hyphomicrobiales</taxon>
        <taxon>Aurantimonadaceae</taxon>
        <taxon>Jiella</taxon>
    </lineage>
</organism>
<keyword evidence="12" id="KW-1185">Reference proteome</keyword>
<keyword evidence="3" id="KW-0813">Transport</keyword>
<dbReference type="PROSITE" id="PS50893">
    <property type="entry name" value="ABC_TRANSPORTER_2"/>
    <property type="match status" value="1"/>
</dbReference>
<dbReference type="PANTHER" id="PTHR43297:SF14">
    <property type="entry name" value="ATPASE AAA-TYPE CORE DOMAIN-CONTAINING PROTEIN"/>
    <property type="match status" value="1"/>
</dbReference>
<evidence type="ECO:0000256" key="8">
    <source>
        <dbReference type="ARBA" id="ARBA00022967"/>
    </source>
</evidence>
<keyword evidence="8" id="KW-1278">Translocase</keyword>
<evidence type="ECO:0000256" key="6">
    <source>
        <dbReference type="ARBA" id="ARBA00022741"/>
    </source>
</evidence>
<dbReference type="InterPro" id="IPR027417">
    <property type="entry name" value="P-loop_NTPase"/>
</dbReference>
<gene>
    <name evidence="11" type="ORF">J6595_19310</name>
</gene>
<evidence type="ECO:0000256" key="5">
    <source>
        <dbReference type="ARBA" id="ARBA00022519"/>
    </source>
</evidence>
<dbReference type="CDD" id="cd03257">
    <property type="entry name" value="ABC_NikE_OppD_transporters"/>
    <property type="match status" value="1"/>
</dbReference>
<dbReference type="SUPFAM" id="SSF52540">
    <property type="entry name" value="P-loop containing nucleoside triphosphate hydrolases"/>
    <property type="match status" value="1"/>
</dbReference>
<evidence type="ECO:0000313" key="12">
    <source>
        <dbReference type="Proteomes" id="UP000678276"/>
    </source>
</evidence>
<dbReference type="Pfam" id="PF08352">
    <property type="entry name" value="oligo_HPY"/>
    <property type="match status" value="1"/>
</dbReference>
<evidence type="ECO:0000313" key="11">
    <source>
        <dbReference type="EMBL" id="MBP0617740.1"/>
    </source>
</evidence>
<dbReference type="RefSeq" id="WP_209596800.1">
    <property type="nucleotide sequence ID" value="NZ_JAGJCF010000019.1"/>
</dbReference>
<name>A0ABS4BM33_9HYPH</name>
<evidence type="ECO:0000256" key="1">
    <source>
        <dbReference type="ARBA" id="ARBA00004417"/>
    </source>
</evidence>
<dbReference type="Gene3D" id="3.40.50.300">
    <property type="entry name" value="P-loop containing nucleotide triphosphate hydrolases"/>
    <property type="match status" value="1"/>
</dbReference>
<protein>
    <submittedName>
        <fullName evidence="11">ABC transporter ATP-binding protein</fullName>
    </submittedName>
</protein>
<dbReference type="InterPro" id="IPR017871">
    <property type="entry name" value="ABC_transporter-like_CS"/>
</dbReference>
<evidence type="ECO:0000256" key="7">
    <source>
        <dbReference type="ARBA" id="ARBA00022840"/>
    </source>
</evidence>
<evidence type="ECO:0000256" key="3">
    <source>
        <dbReference type="ARBA" id="ARBA00022448"/>
    </source>
</evidence>
<evidence type="ECO:0000256" key="4">
    <source>
        <dbReference type="ARBA" id="ARBA00022475"/>
    </source>
</evidence>
<accession>A0ABS4BM33</accession>
<dbReference type="InterPro" id="IPR050388">
    <property type="entry name" value="ABC_Ni/Peptide_Import"/>
</dbReference>
<dbReference type="EMBL" id="JAGJCF010000019">
    <property type="protein sequence ID" value="MBP0617740.1"/>
    <property type="molecule type" value="Genomic_DNA"/>
</dbReference>
<dbReference type="NCBIfam" id="TIGR01727">
    <property type="entry name" value="oligo_HPY"/>
    <property type="match status" value="1"/>
</dbReference>
<keyword evidence="9" id="KW-0472">Membrane</keyword>
<sequence length="330" mass="35840">MALARTIENEAPVIALRNLTVAYPRYGGEPRTALAGIDLAIDAGEMVGLVGEAGAGKTLLARTIMDAIPGDGRLVCGEMDYRGAPISRIGRDDSPVRPGRDIAMIVSNPRNELNPVLTVGTQITNVIRHHLRLGKAEARERALQMLRAVAIPDPERRLDAWPHELSGGMAQRVVIAIALACNPGLVISDDATSALDVTVQRQVLDLFKALVEDKGVAALLITRDIAVTAHYCDRIVILYDGEVVEDAPRKAFFDRPHHPYSVLLMAAFAHSVSLRRQWTAAPLKTAASPACRFAERCVRRQPRCIAEAPALRDVAPGRRVRCHFPVEAVA</sequence>
<reference evidence="11 12" key="1">
    <citation type="submission" date="2021-04" db="EMBL/GenBank/DDBJ databases">
        <title>Whole genome sequence of Jiella sp. KSK16Y-1.</title>
        <authorList>
            <person name="Tuo L."/>
        </authorList>
    </citation>
    <scope>NUCLEOTIDE SEQUENCE [LARGE SCALE GENOMIC DNA]</scope>
    <source>
        <strain evidence="11 12">KSK16Y-1</strain>
    </source>
</reference>
<comment type="similarity">
    <text evidence="2">Belongs to the ABC transporter superfamily.</text>
</comment>
<dbReference type="SMART" id="SM00382">
    <property type="entry name" value="AAA"/>
    <property type="match status" value="1"/>
</dbReference>
<dbReference type="InterPro" id="IPR013563">
    <property type="entry name" value="Oligopep_ABC_C"/>
</dbReference>
<comment type="subcellular location">
    <subcellularLocation>
        <location evidence="1">Cell inner membrane</location>
        <topology evidence="1">Peripheral membrane protein</topology>
    </subcellularLocation>
</comment>